<evidence type="ECO:0000313" key="2">
    <source>
        <dbReference type="Proteomes" id="UP000436088"/>
    </source>
</evidence>
<keyword evidence="2" id="KW-1185">Reference proteome</keyword>
<organism evidence="1 2">
    <name type="scientific">Hibiscus syriacus</name>
    <name type="common">Rose of Sharon</name>
    <dbReference type="NCBI Taxonomy" id="106335"/>
    <lineage>
        <taxon>Eukaryota</taxon>
        <taxon>Viridiplantae</taxon>
        <taxon>Streptophyta</taxon>
        <taxon>Embryophyta</taxon>
        <taxon>Tracheophyta</taxon>
        <taxon>Spermatophyta</taxon>
        <taxon>Magnoliopsida</taxon>
        <taxon>eudicotyledons</taxon>
        <taxon>Gunneridae</taxon>
        <taxon>Pentapetalae</taxon>
        <taxon>rosids</taxon>
        <taxon>malvids</taxon>
        <taxon>Malvales</taxon>
        <taxon>Malvaceae</taxon>
        <taxon>Malvoideae</taxon>
        <taxon>Hibiscus</taxon>
    </lineage>
</organism>
<dbReference type="AlphaFoldDB" id="A0A6A2YU04"/>
<sequence length="150" mass="16113">MDEGLPTSHFWPLFHSIFSNTIQVQHLTHKQNLKKRGVSLTCTDMASMSMTASLLPSSSTALTRLPWRPARRGAIVAKAAGADQGKKGGLEMKPESSNGRRELIFAAAAAAACSFANVAMGVEPKNGTPEAKKKYAPICVTMPTARICRK</sequence>
<protein>
    <submittedName>
        <fullName evidence="1">Photosystem II 5 kDa protein</fullName>
    </submittedName>
</protein>
<dbReference type="PANTHER" id="PTHR34940:SF4">
    <property type="entry name" value="OS02G0581100 PROTEIN"/>
    <property type="match status" value="1"/>
</dbReference>
<reference evidence="1" key="1">
    <citation type="submission" date="2019-09" db="EMBL/GenBank/DDBJ databases">
        <title>Draft genome information of white flower Hibiscus syriacus.</title>
        <authorList>
            <person name="Kim Y.-M."/>
        </authorList>
    </citation>
    <scope>NUCLEOTIDE SEQUENCE [LARGE SCALE GENOMIC DNA]</scope>
    <source>
        <strain evidence="1">YM2019G1</strain>
    </source>
</reference>
<proteinExistence type="predicted"/>
<comment type="caution">
    <text evidence="1">The sequence shown here is derived from an EMBL/GenBank/DDBJ whole genome shotgun (WGS) entry which is preliminary data.</text>
</comment>
<gene>
    <name evidence="1" type="ORF">F3Y22_tig00111231pilonHSYRG00013</name>
</gene>
<dbReference type="Proteomes" id="UP000436088">
    <property type="component" value="Unassembled WGS sequence"/>
</dbReference>
<dbReference type="InterPro" id="IPR040296">
    <property type="entry name" value="PSBT"/>
</dbReference>
<name>A0A6A2YU04_HIBSY</name>
<dbReference type="PANTHER" id="PTHR34940">
    <property type="entry name" value="PHOTOSYSTEM II 5 KDA PROTEIN, CHLOROPLASTIC"/>
    <property type="match status" value="1"/>
</dbReference>
<accession>A0A6A2YU04</accession>
<evidence type="ECO:0000313" key="1">
    <source>
        <dbReference type="EMBL" id="KAE8682941.1"/>
    </source>
</evidence>
<dbReference type="EMBL" id="VEPZ02001276">
    <property type="protein sequence ID" value="KAE8682941.1"/>
    <property type="molecule type" value="Genomic_DNA"/>
</dbReference>